<comment type="caution">
    <text evidence="1">The sequence shown here is derived from an EMBL/GenBank/DDBJ whole genome shotgun (WGS) entry which is preliminary data.</text>
</comment>
<keyword evidence="2" id="KW-1185">Reference proteome</keyword>
<dbReference type="EMBL" id="AAOE01000007">
    <property type="protein sequence ID" value="EAR09893.1"/>
    <property type="molecule type" value="Genomic_DNA"/>
</dbReference>
<reference evidence="1 2" key="1">
    <citation type="submission" date="2006-02" db="EMBL/GenBank/DDBJ databases">
        <authorList>
            <person name="Pinhassi J."/>
            <person name="Pedros-Alio C."/>
            <person name="Ferriera S."/>
            <person name="Johnson J."/>
            <person name="Kravitz S."/>
            <person name="Halpern A."/>
            <person name="Remington K."/>
            <person name="Beeson K."/>
            <person name="Tran B."/>
            <person name="Rogers Y.-H."/>
            <person name="Friedman R."/>
            <person name="Venter J.C."/>
        </authorList>
    </citation>
    <scope>NUCLEOTIDE SEQUENCE [LARGE SCALE GENOMIC DNA]</scope>
    <source>
        <strain evidence="1 2">MED297</strain>
    </source>
</reference>
<protein>
    <submittedName>
        <fullName evidence="1">Uncharacterized protein</fullName>
    </submittedName>
</protein>
<accession>A4BDE9</accession>
<dbReference type="Proteomes" id="UP000005953">
    <property type="component" value="Unassembled WGS sequence"/>
</dbReference>
<dbReference type="HOGENOM" id="CLU_3375555_0_0_6"/>
<organism evidence="1 2">
    <name type="scientific">Reinekea blandensis MED297</name>
    <dbReference type="NCBI Taxonomy" id="314283"/>
    <lineage>
        <taxon>Bacteria</taxon>
        <taxon>Pseudomonadati</taxon>
        <taxon>Pseudomonadota</taxon>
        <taxon>Gammaproteobacteria</taxon>
        <taxon>Oceanospirillales</taxon>
        <taxon>Saccharospirillaceae</taxon>
        <taxon>Reinekea</taxon>
    </lineage>
</organism>
<evidence type="ECO:0000313" key="1">
    <source>
        <dbReference type="EMBL" id="EAR09893.1"/>
    </source>
</evidence>
<proteinExistence type="predicted"/>
<evidence type="ECO:0000313" key="2">
    <source>
        <dbReference type="Proteomes" id="UP000005953"/>
    </source>
</evidence>
<sequence>MQSLHKGKVCWLNDDIGLDELDRYQTGQKIGFIE</sequence>
<name>A4BDE9_9GAMM</name>
<gene>
    <name evidence="1" type="ORF">MED297_06074</name>
</gene>
<dbReference type="AlphaFoldDB" id="A4BDE9"/>
<dbReference type="STRING" id="314283.MED297_06074"/>